<comment type="caution">
    <text evidence="3">The sequence shown here is derived from an EMBL/GenBank/DDBJ whole genome shotgun (WGS) entry which is preliminary data.</text>
</comment>
<feature type="region of interest" description="Disordered" evidence="1">
    <location>
        <begin position="73"/>
        <end position="108"/>
    </location>
</feature>
<proteinExistence type="predicted"/>
<accession>A0ABD2PDV4</accession>
<evidence type="ECO:0000256" key="2">
    <source>
        <dbReference type="SAM" id="SignalP"/>
    </source>
</evidence>
<keyword evidence="4" id="KW-1185">Reference proteome</keyword>
<dbReference type="EMBL" id="JABFTP020000185">
    <property type="protein sequence ID" value="KAL3288971.1"/>
    <property type="molecule type" value="Genomic_DNA"/>
</dbReference>
<evidence type="ECO:0000256" key="1">
    <source>
        <dbReference type="SAM" id="MobiDB-lite"/>
    </source>
</evidence>
<name>A0ABD2PDV4_9CUCU</name>
<dbReference type="AlphaFoldDB" id="A0ABD2PDV4"/>
<evidence type="ECO:0000313" key="3">
    <source>
        <dbReference type="EMBL" id="KAL3288971.1"/>
    </source>
</evidence>
<gene>
    <name evidence="3" type="ORF">HHI36_003414</name>
</gene>
<protein>
    <submittedName>
        <fullName evidence="3">Uncharacterized protein</fullName>
    </submittedName>
</protein>
<feature type="chain" id="PRO_5044857643" evidence="2">
    <location>
        <begin position="32"/>
        <end position="108"/>
    </location>
</feature>
<sequence>MLNCICSRVQTMAYSIFFISLVLIIFTTSSAVPHNGEMKVADSNSISANLLPRFTNVLNYAERSAFLQKNGVESSLTKNDKSAGCRRRRGQTTTTTTAATTTTTAASR</sequence>
<reference evidence="3 4" key="1">
    <citation type="journal article" date="2021" name="BMC Biol.">
        <title>Horizontally acquired antibacterial genes associated with adaptive radiation of ladybird beetles.</title>
        <authorList>
            <person name="Li H.S."/>
            <person name="Tang X.F."/>
            <person name="Huang Y.H."/>
            <person name="Xu Z.Y."/>
            <person name="Chen M.L."/>
            <person name="Du X.Y."/>
            <person name="Qiu B.Y."/>
            <person name="Chen P.T."/>
            <person name="Zhang W."/>
            <person name="Slipinski A."/>
            <person name="Escalona H.E."/>
            <person name="Waterhouse R.M."/>
            <person name="Zwick A."/>
            <person name="Pang H."/>
        </authorList>
    </citation>
    <scope>NUCLEOTIDE SEQUENCE [LARGE SCALE GENOMIC DNA]</scope>
    <source>
        <strain evidence="3">SYSU2018</strain>
    </source>
</reference>
<feature type="compositionally biased region" description="Low complexity" evidence="1">
    <location>
        <begin position="92"/>
        <end position="108"/>
    </location>
</feature>
<feature type="signal peptide" evidence="2">
    <location>
        <begin position="1"/>
        <end position="31"/>
    </location>
</feature>
<keyword evidence="2" id="KW-0732">Signal</keyword>
<evidence type="ECO:0000313" key="4">
    <source>
        <dbReference type="Proteomes" id="UP001516400"/>
    </source>
</evidence>
<dbReference type="Proteomes" id="UP001516400">
    <property type="component" value="Unassembled WGS sequence"/>
</dbReference>
<organism evidence="3 4">
    <name type="scientific">Cryptolaemus montrouzieri</name>
    <dbReference type="NCBI Taxonomy" id="559131"/>
    <lineage>
        <taxon>Eukaryota</taxon>
        <taxon>Metazoa</taxon>
        <taxon>Ecdysozoa</taxon>
        <taxon>Arthropoda</taxon>
        <taxon>Hexapoda</taxon>
        <taxon>Insecta</taxon>
        <taxon>Pterygota</taxon>
        <taxon>Neoptera</taxon>
        <taxon>Endopterygota</taxon>
        <taxon>Coleoptera</taxon>
        <taxon>Polyphaga</taxon>
        <taxon>Cucujiformia</taxon>
        <taxon>Coccinelloidea</taxon>
        <taxon>Coccinellidae</taxon>
        <taxon>Scymninae</taxon>
        <taxon>Scymnini</taxon>
        <taxon>Cryptolaemus</taxon>
    </lineage>
</organism>